<protein>
    <submittedName>
        <fullName evidence="1">Uncharacterized protein</fullName>
    </submittedName>
</protein>
<comment type="caution">
    <text evidence="1">The sequence shown here is derived from an EMBL/GenBank/DDBJ whole genome shotgun (WGS) entry which is preliminary data.</text>
</comment>
<proteinExistence type="predicted"/>
<dbReference type="Proteomes" id="UP000474159">
    <property type="component" value="Unassembled WGS sequence"/>
</dbReference>
<gene>
    <name evidence="1" type="ORF">F6X53_29670</name>
</gene>
<name>A0A6L3SS44_9HYPH</name>
<evidence type="ECO:0000313" key="2">
    <source>
        <dbReference type="Proteomes" id="UP000474159"/>
    </source>
</evidence>
<dbReference type="EMBL" id="VZZK01000059">
    <property type="protein sequence ID" value="KAB1070796.1"/>
    <property type="molecule type" value="Genomic_DNA"/>
</dbReference>
<keyword evidence="2" id="KW-1185">Reference proteome</keyword>
<organism evidence="1 2">
    <name type="scientific">Methylobacterium soli</name>
    <dbReference type="NCBI Taxonomy" id="553447"/>
    <lineage>
        <taxon>Bacteria</taxon>
        <taxon>Pseudomonadati</taxon>
        <taxon>Pseudomonadota</taxon>
        <taxon>Alphaproteobacteria</taxon>
        <taxon>Hyphomicrobiales</taxon>
        <taxon>Methylobacteriaceae</taxon>
        <taxon>Methylobacterium</taxon>
    </lineage>
</organism>
<dbReference type="AlphaFoldDB" id="A0A6L3SS44"/>
<evidence type="ECO:0000313" key="1">
    <source>
        <dbReference type="EMBL" id="KAB1070796.1"/>
    </source>
</evidence>
<dbReference type="RefSeq" id="WP_151005143.1">
    <property type="nucleotide sequence ID" value="NZ_BPQY01000132.1"/>
</dbReference>
<reference evidence="1 2" key="1">
    <citation type="submission" date="2019-09" db="EMBL/GenBank/DDBJ databases">
        <title>YIM 48816 draft genome.</title>
        <authorList>
            <person name="Jiang L."/>
        </authorList>
    </citation>
    <scope>NUCLEOTIDE SEQUENCE [LARGE SCALE GENOMIC DNA]</scope>
    <source>
        <strain evidence="1 2">YIM 48816</strain>
    </source>
</reference>
<accession>A0A6L3SS44</accession>
<sequence>MRAAENRLAKIERAKAVEEESARRGALKEWAAAGGPFSFVYGTTAEEYESRVALLRDAGAISPMDKVFRMASLPATGKPFMRALFWKDFTDKERDQLRAAIRSRRGQLAGEAAHARHDH</sequence>